<feature type="region of interest" description="Disordered" evidence="2">
    <location>
        <begin position="313"/>
        <end position="363"/>
    </location>
</feature>
<feature type="compositionally biased region" description="Basic residues" evidence="2">
    <location>
        <begin position="329"/>
        <end position="343"/>
    </location>
</feature>
<gene>
    <name evidence="3" type="ORF">BofuT4_P106100.1</name>
</gene>
<evidence type="ECO:0000313" key="4">
    <source>
        <dbReference type="Proteomes" id="UP000008177"/>
    </source>
</evidence>
<evidence type="ECO:0000313" key="3">
    <source>
        <dbReference type="EMBL" id="CCD34071.1"/>
    </source>
</evidence>
<sequence length="363" mass="40731">MSKNIFLCPQNTQIGLECNFLDVSSTSIYCSSNCINPPRTKNDTHQWTDGKSLRRLLSSVFMKGTRSKQISDSTAKPLPTVNAVLVSEAPQTATTSTSVNQGSSRGETSSISTFGSGLMRRKRGSRISPSADSPLRREPLSPSSVVLTDATSLSSPHQQNLKKCRTCSYELPTSIIDQGDPPERAPLTARYPEIFTYMRRNGVPNSALALTNDIVRNLNEIFYREGQFNDHKRIVNRLDDEYECVEMTLNELNHLLPSSGSTVQSDRDAKLEELKYLSNVSSRIQEQKRELQEATEREYGELKFSIEPILSHADFTTRTSTQSTSNIHPQRRSSRTDRKRTTRSRGSYERHGISLRSDASTAR</sequence>
<dbReference type="AlphaFoldDB" id="G2Y8G3"/>
<feature type="compositionally biased region" description="Polar residues" evidence="2">
    <location>
        <begin position="145"/>
        <end position="154"/>
    </location>
</feature>
<organism evidence="3 4">
    <name type="scientific">Botryotinia fuckeliana (strain T4)</name>
    <name type="common">Noble rot fungus</name>
    <name type="synonym">Botrytis cinerea</name>
    <dbReference type="NCBI Taxonomy" id="999810"/>
    <lineage>
        <taxon>Eukaryota</taxon>
        <taxon>Fungi</taxon>
        <taxon>Dikarya</taxon>
        <taxon>Ascomycota</taxon>
        <taxon>Pezizomycotina</taxon>
        <taxon>Leotiomycetes</taxon>
        <taxon>Helotiales</taxon>
        <taxon>Sclerotiniaceae</taxon>
        <taxon>Botrytis</taxon>
    </lineage>
</organism>
<keyword evidence="1" id="KW-0175">Coiled coil</keyword>
<evidence type="ECO:0000256" key="1">
    <source>
        <dbReference type="SAM" id="Coils"/>
    </source>
</evidence>
<feature type="coiled-coil region" evidence="1">
    <location>
        <begin position="235"/>
        <end position="297"/>
    </location>
</feature>
<feature type="compositionally biased region" description="Polar residues" evidence="2">
    <location>
        <begin position="89"/>
        <end position="115"/>
    </location>
</feature>
<accession>G2Y8G3</accession>
<feature type="compositionally biased region" description="Polar residues" evidence="2">
    <location>
        <begin position="314"/>
        <end position="328"/>
    </location>
</feature>
<dbReference type="EMBL" id="FQ790298">
    <property type="protein sequence ID" value="CCD34071.1"/>
    <property type="molecule type" value="Genomic_DNA"/>
</dbReference>
<reference evidence="4" key="1">
    <citation type="journal article" date="2011" name="PLoS Genet.">
        <title>Genomic analysis of the necrotrophic fungal pathogens Sclerotinia sclerotiorum and Botrytis cinerea.</title>
        <authorList>
            <person name="Amselem J."/>
            <person name="Cuomo C.A."/>
            <person name="van Kan J.A."/>
            <person name="Viaud M."/>
            <person name="Benito E.P."/>
            <person name="Couloux A."/>
            <person name="Coutinho P.M."/>
            <person name="de Vries R.P."/>
            <person name="Dyer P.S."/>
            <person name="Fillinger S."/>
            <person name="Fournier E."/>
            <person name="Gout L."/>
            <person name="Hahn M."/>
            <person name="Kohn L."/>
            <person name="Lapalu N."/>
            <person name="Plummer K.M."/>
            <person name="Pradier J.M."/>
            <person name="Quevillon E."/>
            <person name="Sharon A."/>
            <person name="Simon A."/>
            <person name="ten Have A."/>
            <person name="Tudzynski B."/>
            <person name="Tudzynski P."/>
            <person name="Wincker P."/>
            <person name="Andrew M."/>
            <person name="Anthouard V."/>
            <person name="Beever R.E."/>
            <person name="Beffa R."/>
            <person name="Benoit I."/>
            <person name="Bouzid O."/>
            <person name="Brault B."/>
            <person name="Chen Z."/>
            <person name="Choquer M."/>
            <person name="Collemare J."/>
            <person name="Cotton P."/>
            <person name="Danchin E.G."/>
            <person name="Da Silva C."/>
            <person name="Gautier A."/>
            <person name="Giraud C."/>
            <person name="Giraud T."/>
            <person name="Gonzalez C."/>
            <person name="Grossetete S."/>
            <person name="Guldener U."/>
            <person name="Henrissat B."/>
            <person name="Howlett B.J."/>
            <person name="Kodira C."/>
            <person name="Kretschmer M."/>
            <person name="Lappartient A."/>
            <person name="Leroch M."/>
            <person name="Levis C."/>
            <person name="Mauceli E."/>
            <person name="Neuveglise C."/>
            <person name="Oeser B."/>
            <person name="Pearson M."/>
            <person name="Poulain J."/>
            <person name="Poussereau N."/>
            <person name="Quesneville H."/>
            <person name="Rascle C."/>
            <person name="Schumacher J."/>
            <person name="Segurens B."/>
            <person name="Sexton A."/>
            <person name="Silva E."/>
            <person name="Sirven C."/>
            <person name="Soanes D.M."/>
            <person name="Talbot N.J."/>
            <person name="Templeton M."/>
            <person name="Yandava C."/>
            <person name="Yarden O."/>
            <person name="Zeng Q."/>
            <person name="Rollins J.A."/>
            <person name="Lebrun M.H."/>
            <person name="Dickman M."/>
        </authorList>
    </citation>
    <scope>NUCLEOTIDE SEQUENCE [LARGE SCALE GENOMIC DNA]</scope>
    <source>
        <strain evidence="4">T4</strain>
    </source>
</reference>
<proteinExistence type="predicted"/>
<dbReference type="Proteomes" id="UP000008177">
    <property type="component" value="Unplaced contigs"/>
</dbReference>
<feature type="region of interest" description="Disordered" evidence="2">
    <location>
        <begin position="86"/>
        <end position="154"/>
    </location>
</feature>
<dbReference type="InParanoid" id="G2Y8G3"/>
<dbReference type="HOGENOM" id="CLU_762890_0_0_1"/>
<evidence type="ECO:0000256" key="2">
    <source>
        <dbReference type="SAM" id="MobiDB-lite"/>
    </source>
</evidence>
<protein>
    <submittedName>
        <fullName evidence="3">Uncharacterized protein</fullName>
    </submittedName>
</protein>
<name>G2Y8G3_BOTF4</name>